<dbReference type="Proteomes" id="UP000799770">
    <property type="component" value="Unassembled WGS sequence"/>
</dbReference>
<organism evidence="1 2">
    <name type="scientific">Lophiotrema nucula</name>
    <dbReference type="NCBI Taxonomy" id="690887"/>
    <lineage>
        <taxon>Eukaryota</taxon>
        <taxon>Fungi</taxon>
        <taxon>Dikarya</taxon>
        <taxon>Ascomycota</taxon>
        <taxon>Pezizomycotina</taxon>
        <taxon>Dothideomycetes</taxon>
        <taxon>Pleosporomycetidae</taxon>
        <taxon>Pleosporales</taxon>
        <taxon>Lophiotremataceae</taxon>
        <taxon>Lophiotrema</taxon>
    </lineage>
</organism>
<keyword evidence="2" id="KW-1185">Reference proteome</keyword>
<proteinExistence type="predicted"/>
<dbReference type="OrthoDB" id="5314997at2759"/>
<gene>
    <name evidence="1" type="ORF">BDV96DRAFT_576502</name>
</gene>
<evidence type="ECO:0000313" key="1">
    <source>
        <dbReference type="EMBL" id="KAF2115121.1"/>
    </source>
</evidence>
<reference evidence="1" key="1">
    <citation type="journal article" date="2020" name="Stud. Mycol.">
        <title>101 Dothideomycetes genomes: a test case for predicting lifestyles and emergence of pathogens.</title>
        <authorList>
            <person name="Haridas S."/>
            <person name="Albert R."/>
            <person name="Binder M."/>
            <person name="Bloem J."/>
            <person name="Labutti K."/>
            <person name="Salamov A."/>
            <person name="Andreopoulos B."/>
            <person name="Baker S."/>
            <person name="Barry K."/>
            <person name="Bills G."/>
            <person name="Bluhm B."/>
            <person name="Cannon C."/>
            <person name="Castanera R."/>
            <person name="Culley D."/>
            <person name="Daum C."/>
            <person name="Ezra D."/>
            <person name="Gonzalez J."/>
            <person name="Henrissat B."/>
            <person name="Kuo A."/>
            <person name="Liang C."/>
            <person name="Lipzen A."/>
            <person name="Lutzoni F."/>
            <person name="Magnuson J."/>
            <person name="Mondo S."/>
            <person name="Nolan M."/>
            <person name="Ohm R."/>
            <person name="Pangilinan J."/>
            <person name="Park H.-J."/>
            <person name="Ramirez L."/>
            <person name="Alfaro M."/>
            <person name="Sun H."/>
            <person name="Tritt A."/>
            <person name="Yoshinaga Y."/>
            <person name="Zwiers L.-H."/>
            <person name="Turgeon B."/>
            <person name="Goodwin S."/>
            <person name="Spatafora J."/>
            <person name="Crous P."/>
            <person name="Grigoriev I."/>
        </authorList>
    </citation>
    <scope>NUCLEOTIDE SEQUENCE</scope>
    <source>
        <strain evidence="1">CBS 627.86</strain>
    </source>
</reference>
<dbReference type="AlphaFoldDB" id="A0A6A5Z9M8"/>
<evidence type="ECO:0000313" key="2">
    <source>
        <dbReference type="Proteomes" id="UP000799770"/>
    </source>
</evidence>
<name>A0A6A5Z9M8_9PLEO</name>
<protein>
    <submittedName>
        <fullName evidence="1">Uncharacterized protein</fullName>
    </submittedName>
</protein>
<dbReference type="EMBL" id="ML977324">
    <property type="protein sequence ID" value="KAF2115121.1"/>
    <property type="molecule type" value="Genomic_DNA"/>
</dbReference>
<accession>A0A6A5Z9M8</accession>
<sequence length="279" mass="31538">MLVARAVSAEMADPCVSKLELPFRFLDLPEELRQMVYSDFIHLSHRPLLLDPELFYEDLVPDQSLLLVCRQVASELSRHARTSRMLHAPTLLVSSDTIESGVDHWIVVVRMLDSARGIEVLCGQKNGAIERTDGVNETTIKAAMHGLEKGLSAYSREERHLSTDERDAMRAFLRFSTVSLRRNQTIGLKVLLKSRACLAAEVARWDESWHGQLSLAVKKGLEMKWVKAEATLVTRHRQLEALAHDILVQKGIEGRVLLKQASGEEGRLMKTLRCSHIRK</sequence>